<dbReference type="InterPro" id="IPR014729">
    <property type="entry name" value="Rossmann-like_a/b/a_fold"/>
</dbReference>
<dbReference type="Pfam" id="PF08264">
    <property type="entry name" value="Anticodon_1"/>
    <property type="match status" value="1"/>
</dbReference>
<gene>
    <name evidence="12" type="ORF">NQ317_005914</name>
</gene>
<feature type="domain" description="Leucine--tRNA ligase RagD-binding" evidence="11">
    <location>
        <begin position="338"/>
        <end position="403"/>
    </location>
</feature>
<evidence type="ECO:0008006" key="14">
    <source>
        <dbReference type="Google" id="ProtNLM"/>
    </source>
</evidence>
<evidence type="ECO:0000256" key="7">
    <source>
        <dbReference type="RuleBase" id="RU363039"/>
    </source>
</evidence>
<dbReference type="InterPro" id="IPR055416">
    <property type="entry name" value="RBD_LARS1"/>
</dbReference>
<dbReference type="InterPro" id="IPR009080">
    <property type="entry name" value="tRNAsynth_Ia_anticodon-bd"/>
</dbReference>
<evidence type="ECO:0000259" key="11">
    <source>
        <dbReference type="Pfam" id="PF24810"/>
    </source>
</evidence>
<proteinExistence type="inferred from homology"/>
<name>A0ABQ9JG81_9CUCU</name>
<dbReference type="Pfam" id="PF22947">
    <property type="entry name" value="ULD_3"/>
    <property type="match status" value="1"/>
</dbReference>
<dbReference type="SUPFAM" id="SSF52374">
    <property type="entry name" value="Nucleotidylyl transferase"/>
    <property type="match status" value="1"/>
</dbReference>
<dbReference type="SUPFAM" id="SSF47323">
    <property type="entry name" value="Anticodon-binding domain of a subclass of class I aminoacyl-tRNA synthetases"/>
    <property type="match status" value="1"/>
</dbReference>
<dbReference type="EMBL" id="JAPWTJ010000638">
    <property type="protein sequence ID" value="KAJ8976697.1"/>
    <property type="molecule type" value="Genomic_DNA"/>
</dbReference>
<evidence type="ECO:0000259" key="9">
    <source>
        <dbReference type="Pfam" id="PF09334"/>
    </source>
</evidence>
<feature type="domain" description="Leucine--tRNA ligase ubiquitin-like" evidence="10">
    <location>
        <begin position="434"/>
        <end position="545"/>
    </location>
</feature>
<dbReference type="PANTHER" id="PTHR45794:SF1">
    <property type="entry name" value="LEUCINE--TRNA LIGASE, CYTOPLASMIC"/>
    <property type="match status" value="1"/>
</dbReference>
<evidence type="ECO:0000313" key="13">
    <source>
        <dbReference type="Proteomes" id="UP001162164"/>
    </source>
</evidence>
<evidence type="ECO:0000313" key="12">
    <source>
        <dbReference type="EMBL" id="KAJ8976697.1"/>
    </source>
</evidence>
<evidence type="ECO:0000256" key="4">
    <source>
        <dbReference type="ARBA" id="ARBA00022840"/>
    </source>
</evidence>
<evidence type="ECO:0000256" key="6">
    <source>
        <dbReference type="ARBA" id="ARBA00023146"/>
    </source>
</evidence>
<keyword evidence="5 7" id="KW-0648">Protein biosynthesis</keyword>
<evidence type="ECO:0000256" key="2">
    <source>
        <dbReference type="ARBA" id="ARBA00022598"/>
    </source>
</evidence>
<dbReference type="PANTHER" id="PTHR45794">
    <property type="entry name" value="LEUCYL-TRNA SYNTHETASE"/>
    <property type="match status" value="1"/>
</dbReference>
<feature type="domain" description="Methionyl/Leucyl tRNA synthetase" evidence="9">
    <location>
        <begin position="99"/>
        <end position="154"/>
    </location>
</feature>
<evidence type="ECO:0000259" key="10">
    <source>
        <dbReference type="Pfam" id="PF22947"/>
    </source>
</evidence>
<keyword evidence="4 7" id="KW-0067">ATP-binding</keyword>
<evidence type="ECO:0000259" key="8">
    <source>
        <dbReference type="Pfam" id="PF08264"/>
    </source>
</evidence>
<dbReference type="Pfam" id="PF24810">
    <property type="entry name" value="RBD_LARS1"/>
    <property type="match status" value="1"/>
</dbReference>
<dbReference type="Pfam" id="PF09334">
    <property type="entry name" value="tRNA-synt_1g"/>
    <property type="match status" value="1"/>
</dbReference>
<comment type="caution">
    <text evidence="12">The sequence shown here is derived from an EMBL/GenBank/DDBJ whole genome shotgun (WGS) entry which is preliminary data.</text>
</comment>
<evidence type="ECO:0000256" key="3">
    <source>
        <dbReference type="ARBA" id="ARBA00022741"/>
    </source>
</evidence>
<evidence type="ECO:0000256" key="5">
    <source>
        <dbReference type="ARBA" id="ARBA00022917"/>
    </source>
</evidence>
<feature type="domain" description="Methionyl/Valyl/Leucyl/Isoleucyl-tRNA synthetase anticodon-binding" evidence="8">
    <location>
        <begin position="194"/>
        <end position="303"/>
    </location>
</feature>
<dbReference type="InterPro" id="IPR013155">
    <property type="entry name" value="M/V/L/I-tRNA-synth_anticd-bd"/>
</dbReference>
<dbReference type="InterPro" id="IPR054509">
    <property type="entry name" value="LARS1_ULD"/>
</dbReference>
<dbReference type="InterPro" id="IPR004493">
    <property type="entry name" value="Leu-tRNA-synth_Ia_arc/euk"/>
</dbReference>
<dbReference type="Proteomes" id="UP001162164">
    <property type="component" value="Unassembled WGS sequence"/>
</dbReference>
<keyword evidence="3 7" id="KW-0547">Nucleotide-binding</keyword>
<keyword evidence="2 7" id="KW-0436">Ligase</keyword>
<keyword evidence="13" id="KW-1185">Reference proteome</keyword>
<accession>A0ABQ9JG81</accession>
<dbReference type="Gene3D" id="3.40.50.620">
    <property type="entry name" value="HUPs"/>
    <property type="match status" value="2"/>
</dbReference>
<sequence length="546" mass="62244">MSRSGDECVVALCDQWFLNYGEPNWKAQAQSALEGINTYHDEVRKNFVSCLKWLHEYACSRTYGLGTKLPWDEKWLIESLSDSTIYMAYYTIAHFLQGNSFRANGHLLLNSAKMSKSEGNFLTLSEAIDKFSADGMRLCLADAGDSIEDANFVETMADAGILRLYTLIEWVKEIMANKSTLRSGALNGFNDLVFQSEINLKIRQTDENYKKMLFKEALKTGFFEMQTIRDKYRELSLDGMHKDLITQFIEVQALLISPICPHVAEHVWQLLGNTTSILKAKWPISSSIDEILIKKSEYLMETAHSFRVHLKTYLQGIKTKTNPNPPPVPKPNVINIWVAKTYPQWQSIVLTTLKRNFDKNGALPDNKTLSTEFAKIAELKKYMKRVMPFVQATRERVEETGVEDVIIKYTDDKDATEKMKECCPGAPFVLFSKKSGVNIEFVNPISQNGLFSKRITISDGDDYAKVVQRLVKDEKIIKKPESVELWRYEDPILGDCKLPHFNEPTKDKIKIPVSSTFKIDVDKKKVFIVSNGITVEIGTQVTYLVV</sequence>
<comment type="similarity">
    <text evidence="1 7">Belongs to the class-I aminoacyl-tRNA synthetase family.</text>
</comment>
<dbReference type="CDD" id="cd07959">
    <property type="entry name" value="Anticodon_Ia_Leu_AEc"/>
    <property type="match status" value="1"/>
</dbReference>
<evidence type="ECO:0000256" key="1">
    <source>
        <dbReference type="ARBA" id="ARBA00005594"/>
    </source>
</evidence>
<dbReference type="InterPro" id="IPR015413">
    <property type="entry name" value="Methionyl/Leucyl_tRNA_Synth"/>
</dbReference>
<reference evidence="12" key="1">
    <citation type="journal article" date="2023" name="Insect Mol. Biol.">
        <title>Genome sequencing provides insights into the evolution of gene families encoding plant cell wall-degrading enzymes in longhorned beetles.</title>
        <authorList>
            <person name="Shin N.R."/>
            <person name="Okamura Y."/>
            <person name="Kirsch R."/>
            <person name="Pauchet Y."/>
        </authorList>
    </citation>
    <scope>NUCLEOTIDE SEQUENCE</scope>
    <source>
        <strain evidence="12">MMC_N1</strain>
    </source>
</reference>
<protein>
    <recommendedName>
        <fullName evidence="14">Leucyl-tRNA synthetase</fullName>
    </recommendedName>
</protein>
<dbReference type="Gene3D" id="1.10.730.10">
    <property type="entry name" value="Isoleucyl-tRNA Synthetase, Domain 1"/>
    <property type="match status" value="1"/>
</dbReference>
<keyword evidence="6 7" id="KW-0030">Aminoacyl-tRNA synthetase</keyword>
<organism evidence="12 13">
    <name type="scientific">Molorchus minor</name>
    <dbReference type="NCBI Taxonomy" id="1323400"/>
    <lineage>
        <taxon>Eukaryota</taxon>
        <taxon>Metazoa</taxon>
        <taxon>Ecdysozoa</taxon>
        <taxon>Arthropoda</taxon>
        <taxon>Hexapoda</taxon>
        <taxon>Insecta</taxon>
        <taxon>Pterygota</taxon>
        <taxon>Neoptera</taxon>
        <taxon>Endopterygota</taxon>
        <taxon>Coleoptera</taxon>
        <taxon>Polyphaga</taxon>
        <taxon>Cucujiformia</taxon>
        <taxon>Chrysomeloidea</taxon>
        <taxon>Cerambycidae</taxon>
        <taxon>Lamiinae</taxon>
        <taxon>Monochamini</taxon>
        <taxon>Molorchus</taxon>
    </lineage>
</organism>